<feature type="region of interest" description="Disordered" evidence="1">
    <location>
        <begin position="236"/>
        <end position="266"/>
    </location>
</feature>
<keyword evidence="3" id="KW-1185">Reference proteome</keyword>
<evidence type="ECO:0000313" key="2">
    <source>
        <dbReference type="EMBL" id="KLT38759.1"/>
    </source>
</evidence>
<dbReference type="GeneID" id="28980221"/>
<accession>A0A0J1ATW4</accession>
<evidence type="ECO:0000256" key="1">
    <source>
        <dbReference type="SAM" id="MobiDB-lite"/>
    </source>
</evidence>
<reference evidence="2 3" key="1">
    <citation type="submission" date="2015-03" db="EMBL/GenBank/DDBJ databases">
        <title>Genomics and transcriptomics of the oil-accumulating basidiomycete yeast T. oleaginosus allow insights into substrate utilization and the diverse evolutionary trajectories of mating systems in fungi.</title>
        <authorList>
            <consortium name="DOE Joint Genome Institute"/>
            <person name="Kourist R."/>
            <person name="Kracht O."/>
            <person name="Bracharz F."/>
            <person name="Lipzen A."/>
            <person name="Nolan M."/>
            <person name="Ohm R."/>
            <person name="Grigoriev I."/>
            <person name="Sun S."/>
            <person name="Heitman J."/>
            <person name="Bruck T."/>
            <person name="Nowrousian M."/>
        </authorList>
    </citation>
    <scope>NUCLEOTIDE SEQUENCE [LARGE SCALE GENOMIC DNA]</scope>
    <source>
        <strain evidence="2 3">IBC0246</strain>
    </source>
</reference>
<feature type="region of interest" description="Disordered" evidence="1">
    <location>
        <begin position="1"/>
        <end position="75"/>
    </location>
</feature>
<dbReference type="GO" id="GO:0005666">
    <property type="term" value="C:RNA polymerase III complex"/>
    <property type="evidence" value="ECO:0007669"/>
    <property type="project" value="TreeGrafter"/>
</dbReference>
<dbReference type="OrthoDB" id="340681at2759"/>
<proteinExistence type="predicted"/>
<gene>
    <name evidence="2" type="ORF">CC85DRAFT_15598</name>
</gene>
<protein>
    <submittedName>
        <fullName evidence="2">Uncharacterized protein</fullName>
    </submittedName>
</protein>
<dbReference type="Pfam" id="PF04801">
    <property type="entry name" value="RPC5"/>
    <property type="match status" value="1"/>
</dbReference>
<dbReference type="PANTHER" id="PTHR12069">
    <property type="entry name" value="DNA-DIRECTED RNA POLYMERASES III 80 KDA POLYPEPTIDE RNA POLYMERASE III SUBUNIT 5"/>
    <property type="match status" value="1"/>
</dbReference>
<dbReference type="GO" id="GO:0042797">
    <property type="term" value="P:tRNA transcription by RNA polymerase III"/>
    <property type="evidence" value="ECO:0007669"/>
    <property type="project" value="TreeGrafter"/>
</dbReference>
<name>A0A0J1ATW4_9TREE</name>
<feature type="compositionally biased region" description="Basic and acidic residues" evidence="1">
    <location>
        <begin position="236"/>
        <end position="259"/>
    </location>
</feature>
<dbReference type="EMBL" id="KQ087285">
    <property type="protein sequence ID" value="KLT38759.1"/>
    <property type="molecule type" value="Genomic_DNA"/>
</dbReference>
<dbReference type="STRING" id="879819.A0A0J1ATW4"/>
<dbReference type="PANTHER" id="PTHR12069:SF0">
    <property type="entry name" value="DNA-DIRECTED RNA POLYMERASE III SUBUNIT RPC5"/>
    <property type="match status" value="1"/>
</dbReference>
<dbReference type="InterPro" id="IPR006886">
    <property type="entry name" value="RNA_pol_III_Rpc5"/>
</dbReference>
<dbReference type="AlphaFoldDB" id="A0A0J1ATW4"/>
<evidence type="ECO:0000313" key="3">
    <source>
        <dbReference type="Proteomes" id="UP000053611"/>
    </source>
</evidence>
<feature type="region of interest" description="Disordered" evidence="1">
    <location>
        <begin position="156"/>
        <end position="179"/>
    </location>
</feature>
<dbReference type="RefSeq" id="XP_018275250.1">
    <property type="nucleotide sequence ID" value="XM_018419618.1"/>
</dbReference>
<dbReference type="Proteomes" id="UP000053611">
    <property type="component" value="Unassembled WGS sequence"/>
</dbReference>
<sequence>MSGPDIEMVADSILESPFGSEKGDDIVPAELTGDAHDAPGPSSTFLPASEPGPDVPPAPPSSPPLPPLHDGDDDDDEVVARLPVYISPSLGPNLAIFQYPLQHRSLRVPNWAADRGKRITSRVKEGVGRVEVEVPVDANPSVWRDERARELGFVPAAANGREEEDGREGKEKDKKKKKEVGWGDKMRLRSEIVPTKEGTYFSGIVHEGALHLHPINRMLQFRTSLAYLDDYDNKNRPRAVEEEEKKRVAQRKDLPKGLDDLNNDGSGSIKDFRNKMWSMQAREDEDKWVPYEWNECVENETVIESLESLLVHPDRRAMLDCKMRALDYLDRQHR</sequence>
<feature type="compositionally biased region" description="Pro residues" evidence="1">
    <location>
        <begin position="53"/>
        <end position="67"/>
    </location>
</feature>
<organism evidence="2 3">
    <name type="scientific">Cutaneotrichosporon oleaginosum</name>
    <dbReference type="NCBI Taxonomy" id="879819"/>
    <lineage>
        <taxon>Eukaryota</taxon>
        <taxon>Fungi</taxon>
        <taxon>Dikarya</taxon>
        <taxon>Basidiomycota</taxon>
        <taxon>Agaricomycotina</taxon>
        <taxon>Tremellomycetes</taxon>
        <taxon>Trichosporonales</taxon>
        <taxon>Trichosporonaceae</taxon>
        <taxon>Cutaneotrichosporon</taxon>
    </lineage>
</organism>